<keyword evidence="1" id="KW-0175">Coiled coil</keyword>
<sequence length="108" mass="13386">MNKSEYIINTLFEMNEQIWDLSYYRQQLFMKICSLNKEKFDIENYVQTTNKIIKLQKNYKELLKKIKNQQLTNRDPFSGFFLLYQQIIIYKNSTIFNFFCFLKIFKKF</sequence>
<dbReference type="AlphaFoldDB" id="A0A0M1MZV1"/>
<dbReference type="Proteomes" id="UP000037386">
    <property type="component" value="Unassembled WGS sequence"/>
</dbReference>
<evidence type="ECO:0000313" key="3">
    <source>
        <dbReference type="Proteomes" id="UP000037386"/>
    </source>
</evidence>
<dbReference type="EMBL" id="LHCF01000028">
    <property type="protein sequence ID" value="KOR75249.1"/>
    <property type="molecule type" value="Genomic_DNA"/>
</dbReference>
<protein>
    <submittedName>
        <fullName evidence="2">Uncharacterized protein</fullName>
    </submittedName>
</protein>
<accession>A0A0M1MZV1</accession>
<gene>
    <name evidence="2" type="ORF">CPX_001785</name>
</gene>
<name>A0A0M1MZV1_9MOLU</name>
<proteinExistence type="predicted"/>
<evidence type="ECO:0000313" key="2">
    <source>
        <dbReference type="EMBL" id="KOR75249.1"/>
    </source>
</evidence>
<feature type="coiled-coil region" evidence="1">
    <location>
        <begin position="45"/>
        <end position="72"/>
    </location>
</feature>
<organism evidence="2 3">
    <name type="scientific">Candidatus Phytoplasma pruni</name>
    <dbReference type="NCBI Taxonomy" id="479893"/>
    <lineage>
        <taxon>Bacteria</taxon>
        <taxon>Bacillati</taxon>
        <taxon>Mycoplasmatota</taxon>
        <taxon>Mollicutes</taxon>
        <taxon>Acholeplasmatales</taxon>
        <taxon>Acholeplasmataceae</taxon>
        <taxon>Candidatus Phytoplasma</taxon>
        <taxon>16SrIII (X-disease group)</taxon>
    </lineage>
</organism>
<dbReference type="PATRIC" id="fig|479893.3.peg.608"/>
<dbReference type="STRING" id="479893.CPX_001785"/>
<reference evidence="3" key="1">
    <citation type="submission" date="2015-05" db="EMBL/GenBank/DDBJ databases">
        <title>Draft genome sequence of 'Candidatus Phytoplasma Pruni' strain CX, a plant pathogenic bacterium.</title>
        <authorList>
            <person name="Lee I.-M."/>
            <person name="Bottner-Parker K.D."/>
            <person name="Shao J."/>
            <person name="Gundersen-Rindal D.E."/>
            <person name="Zhao Y."/>
            <person name="Davis R.E."/>
        </authorList>
    </citation>
    <scope>NUCLEOTIDE SEQUENCE [LARGE SCALE GENOMIC DNA]</scope>
    <source>
        <strain evidence="3">CX</strain>
    </source>
</reference>
<feature type="non-terminal residue" evidence="2">
    <location>
        <position position="108"/>
    </location>
</feature>
<evidence type="ECO:0000256" key="1">
    <source>
        <dbReference type="SAM" id="Coils"/>
    </source>
</evidence>
<comment type="caution">
    <text evidence="2">The sequence shown here is derived from an EMBL/GenBank/DDBJ whole genome shotgun (WGS) entry which is preliminary data.</text>
</comment>